<keyword evidence="3" id="KW-1185">Reference proteome</keyword>
<reference evidence="2 3" key="1">
    <citation type="journal article" date="2013" name="J. Microbiol.">
        <title>Mucilaginibacter ginsenosidivorax sp. nov., with ginsenoside converting activity isolated from sediment.</title>
        <authorList>
            <person name="Kim J.K."/>
            <person name="Choi T.E."/>
            <person name="Liu Q.M."/>
            <person name="Park H.Y."/>
            <person name="Yi T.H."/>
            <person name="Yoon M.H."/>
            <person name="Kim S.C."/>
            <person name="Im W.T."/>
        </authorList>
    </citation>
    <scope>NUCLEOTIDE SEQUENCE [LARGE SCALE GENOMIC DNA]</scope>
    <source>
        <strain evidence="2 3">KHI28</strain>
    </source>
</reference>
<feature type="chain" id="PRO_5023034286" description="Outer membrane beta-barrel protein" evidence="1">
    <location>
        <begin position="24"/>
        <end position="256"/>
    </location>
</feature>
<evidence type="ECO:0000313" key="2">
    <source>
        <dbReference type="EMBL" id="QEC75404.1"/>
    </source>
</evidence>
<gene>
    <name evidence="2" type="ORF">FSB76_05385</name>
</gene>
<accession>A0A5B8VUR9</accession>
<dbReference type="AlphaFoldDB" id="A0A5B8VUR9"/>
<dbReference type="Proteomes" id="UP000321362">
    <property type="component" value="Chromosome"/>
</dbReference>
<evidence type="ECO:0008006" key="4">
    <source>
        <dbReference type="Google" id="ProtNLM"/>
    </source>
</evidence>
<dbReference type="OrthoDB" id="792799at2"/>
<proteinExistence type="predicted"/>
<evidence type="ECO:0000313" key="3">
    <source>
        <dbReference type="Proteomes" id="UP000321362"/>
    </source>
</evidence>
<evidence type="ECO:0000256" key="1">
    <source>
        <dbReference type="SAM" id="SignalP"/>
    </source>
</evidence>
<organism evidence="2 3">
    <name type="scientific">Mucilaginibacter ginsenosidivorax</name>
    <dbReference type="NCBI Taxonomy" id="862126"/>
    <lineage>
        <taxon>Bacteria</taxon>
        <taxon>Pseudomonadati</taxon>
        <taxon>Bacteroidota</taxon>
        <taxon>Sphingobacteriia</taxon>
        <taxon>Sphingobacteriales</taxon>
        <taxon>Sphingobacteriaceae</taxon>
        <taxon>Mucilaginibacter</taxon>
    </lineage>
</organism>
<feature type="signal peptide" evidence="1">
    <location>
        <begin position="1"/>
        <end position="23"/>
    </location>
</feature>
<dbReference type="KEGG" id="mgk:FSB76_05385"/>
<dbReference type="PROSITE" id="PS51257">
    <property type="entry name" value="PROKAR_LIPOPROTEIN"/>
    <property type="match status" value="1"/>
</dbReference>
<dbReference type="EMBL" id="CP042437">
    <property type="protein sequence ID" value="QEC75404.1"/>
    <property type="molecule type" value="Genomic_DNA"/>
</dbReference>
<dbReference type="RefSeq" id="WP_147052552.1">
    <property type="nucleotide sequence ID" value="NZ_CP042437.1"/>
</dbReference>
<name>A0A5B8VUR9_9SPHI</name>
<keyword evidence="1" id="KW-0732">Signal</keyword>
<sequence>MKFKFCMPALLLAFIVSSCSDHVYGPALRLADIAYMPKPISTDSAKSANYISGGLGIAQGSHYNDLLTSGQLNLSRANTFKHFNVAYGVFGVAGNYHNNKLAKIDPYYFNNKFFGAAGGRLSADYFIHSGRFDFRIIGFEAAYSNEFGSYASFRKAVGDQEHYHADSRDNLFSMGATSEIVFRGRHNYQFGLRGFAGGTFGNNGIYNHYTDGEALKIERLPNGPGFLTLAYFMQLNNFITIIEVSSYAQLRVGYRF</sequence>
<protein>
    <recommendedName>
        <fullName evidence="4">Outer membrane beta-barrel protein</fullName>
    </recommendedName>
</protein>